<dbReference type="GO" id="GO:0009231">
    <property type="term" value="P:riboflavin biosynthetic process"/>
    <property type="evidence" value="ECO:0007669"/>
    <property type="project" value="UniProtKB-KW"/>
</dbReference>
<evidence type="ECO:0000256" key="2">
    <source>
        <dbReference type="ARBA" id="ARBA00002803"/>
    </source>
</evidence>
<dbReference type="InterPro" id="IPR026017">
    <property type="entry name" value="Lumazine-bd_dom"/>
</dbReference>
<evidence type="ECO:0000256" key="1">
    <source>
        <dbReference type="ARBA" id="ARBA00000968"/>
    </source>
</evidence>
<dbReference type="PANTHER" id="PTHR21098">
    <property type="entry name" value="RIBOFLAVIN SYNTHASE ALPHA CHAIN"/>
    <property type="match status" value="1"/>
</dbReference>
<evidence type="ECO:0000256" key="8">
    <source>
        <dbReference type="ARBA" id="ARBA00022679"/>
    </source>
</evidence>
<keyword evidence="8 13" id="KW-0808">Transferase</keyword>
<evidence type="ECO:0000313" key="13">
    <source>
        <dbReference type="EMBL" id="AEH51692.1"/>
    </source>
</evidence>
<evidence type="ECO:0000256" key="11">
    <source>
        <dbReference type="PROSITE-ProRule" id="PRU00524"/>
    </source>
</evidence>
<dbReference type="InterPro" id="IPR017938">
    <property type="entry name" value="Riboflavin_synthase-like_b-brl"/>
</dbReference>
<feature type="repeat" description="Lumazine-binding" evidence="11">
    <location>
        <begin position="1"/>
        <end position="96"/>
    </location>
</feature>
<evidence type="ECO:0000256" key="9">
    <source>
        <dbReference type="ARBA" id="ARBA00022737"/>
    </source>
</evidence>
<evidence type="ECO:0000256" key="5">
    <source>
        <dbReference type="ARBA" id="ARBA00012827"/>
    </source>
</evidence>
<dbReference type="Gene3D" id="2.40.30.20">
    <property type="match status" value="2"/>
</dbReference>
<dbReference type="STRING" id="688269.Theth_1644"/>
<reference evidence="13 14" key="1">
    <citation type="submission" date="2010-11" db="EMBL/GenBank/DDBJ databases">
        <title>The complete genome of Thermotoga thermarum DSM 5069.</title>
        <authorList>
            <consortium name="US DOE Joint Genome Institute (JGI-PGF)"/>
            <person name="Lucas S."/>
            <person name="Copeland A."/>
            <person name="Lapidus A."/>
            <person name="Bruce D."/>
            <person name="Goodwin L."/>
            <person name="Pitluck S."/>
            <person name="Kyrpides N."/>
            <person name="Mavromatis K."/>
            <person name="Ivanova N."/>
            <person name="Zeytun A."/>
            <person name="Brettin T."/>
            <person name="Detter J.C."/>
            <person name="Tapia R."/>
            <person name="Han C."/>
            <person name="Land M."/>
            <person name="Hauser L."/>
            <person name="Markowitz V."/>
            <person name="Cheng J.-F."/>
            <person name="Hugenholtz P."/>
            <person name="Woyke T."/>
            <person name="Wu D."/>
            <person name="Spring S."/>
            <person name="Schroeder M."/>
            <person name="Brambilla E."/>
            <person name="Klenk H.-P."/>
            <person name="Eisen J.A."/>
        </authorList>
    </citation>
    <scope>NUCLEOTIDE SEQUENCE [LARGE SCALE GENOMIC DNA]</scope>
    <source>
        <strain evidence="13 14">DSM 5069</strain>
    </source>
</reference>
<feature type="domain" description="Lumazine-binding" evidence="12">
    <location>
        <begin position="1"/>
        <end position="96"/>
    </location>
</feature>
<comment type="subunit">
    <text evidence="4">Homotrimer.</text>
</comment>
<dbReference type="RefSeq" id="WP_013932903.1">
    <property type="nucleotide sequence ID" value="NC_015707.1"/>
</dbReference>
<keyword evidence="7" id="KW-0686">Riboflavin biosynthesis</keyword>
<comment type="function">
    <text evidence="2">Catalyzes the dismutation of two molecules of 6,7-dimethyl-8-ribityllumazine, resulting in the formation of riboflavin and 5-amino-6-(D-ribitylamino)uracil.</text>
</comment>
<dbReference type="EC" id="2.5.1.9" evidence="5 10"/>
<evidence type="ECO:0000259" key="12">
    <source>
        <dbReference type="PROSITE" id="PS51177"/>
    </source>
</evidence>
<dbReference type="NCBIfam" id="TIGR00187">
    <property type="entry name" value="ribE"/>
    <property type="match status" value="1"/>
</dbReference>
<feature type="repeat" description="Lumazine-binding" evidence="11">
    <location>
        <begin position="97"/>
        <end position="192"/>
    </location>
</feature>
<dbReference type="FunFam" id="2.40.30.20:FF:000004">
    <property type="entry name" value="Riboflavin synthase, alpha subunit"/>
    <property type="match status" value="1"/>
</dbReference>
<dbReference type="FunFam" id="2.40.30.20:FF:000003">
    <property type="entry name" value="Riboflavin synthase, alpha subunit"/>
    <property type="match status" value="1"/>
</dbReference>
<sequence length="212" mass="23775">MFTGIIEEVGKIVSLTRSGENWKIVIKCSTVLEETRIGQSIAVNGVCLTVTEIGRDFFIADIMPKTFENTTFKFLKIGDFVNLERSLKADGRFDGHIVQGHIDCIGKIVNIEKSFGYLVEISVENACMRYIVPKGSIAVDGISLTIQETKSSSFVVAIIPHTFEVTNLKYKRVGDFVNVETDIIGRYVENFLKEKKDIYTLLIENGFVKGEF</sequence>
<keyword evidence="14" id="KW-1185">Reference proteome</keyword>
<dbReference type="HOGENOM" id="CLU_034388_2_0_0"/>
<proteinExistence type="predicted"/>
<keyword evidence="9" id="KW-0677">Repeat</keyword>
<dbReference type="PANTHER" id="PTHR21098:SF0">
    <property type="entry name" value="RIBOFLAVIN SYNTHASE"/>
    <property type="match status" value="1"/>
</dbReference>
<evidence type="ECO:0000256" key="4">
    <source>
        <dbReference type="ARBA" id="ARBA00011233"/>
    </source>
</evidence>
<feature type="domain" description="Lumazine-binding" evidence="12">
    <location>
        <begin position="97"/>
        <end position="192"/>
    </location>
</feature>
<evidence type="ECO:0000256" key="6">
    <source>
        <dbReference type="ARBA" id="ARBA00013950"/>
    </source>
</evidence>
<comment type="pathway">
    <text evidence="3">Cofactor biosynthesis; riboflavin biosynthesis; riboflavin from 2-hydroxy-3-oxobutyl phosphate and 5-amino-6-(D-ribitylamino)uracil: step 2/2.</text>
</comment>
<dbReference type="NCBIfam" id="NF006767">
    <property type="entry name" value="PRK09289.1"/>
    <property type="match status" value="1"/>
</dbReference>
<dbReference type="KEGG" id="tta:Theth_1644"/>
<dbReference type="eggNOG" id="COG0307">
    <property type="taxonomic scope" value="Bacteria"/>
</dbReference>
<dbReference type="CDD" id="cd00402">
    <property type="entry name" value="Riboflavin_synthase_like"/>
    <property type="match status" value="1"/>
</dbReference>
<dbReference type="InterPro" id="IPR023366">
    <property type="entry name" value="ATP_synth_asu-like_sf"/>
</dbReference>
<dbReference type="InterPro" id="IPR001783">
    <property type="entry name" value="Lumazine-bd"/>
</dbReference>
<organism evidence="13 14">
    <name type="scientific">Pseudothermotoga thermarum DSM 5069</name>
    <dbReference type="NCBI Taxonomy" id="688269"/>
    <lineage>
        <taxon>Bacteria</taxon>
        <taxon>Thermotogati</taxon>
        <taxon>Thermotogota</taxon>
        <taxon>Thermotogae</taxon>
        <taxon>Thermotogales</taxon>
        <taxon>Thermotogaceae</taxon>
        <taxon>Pseudothermotoga</taxon>
    </lineage>
</organism>
<dbReference type="PIRSF" id="PIRSF000498">
    <property type="entry name" value="Riboflavin_syn_A"/>
    <property type="match status" value="1"/>
</dbReference>
<dbReference type="AlphaFoldDB" id="F7YXD9"/>
<dbReference type="PROSITE" id="PS51177">
    <property type="entry name" value="LUMAZINE_BIND"/>
    <property type="match status" value="2"/>
</dbReference>
<evidence type="ECO:0000256" key="7">
    <source>
        <dbReference type="ARBA" id="ARBA00022619"/>
    </source>
</evidence>
<gene>
    <name evidence="13" type="ORF">Theth_1644</name>
</gene>
<comment type="catalytic activity">
    <reaction evidence="1">
        <text>2 6,7-dimethyl-8-(1-D-ribityl)lumazine + H(+) = 5-amino-6-(D-ribitylamino)uracil + riboflavin</text>
        <dbReference type="Rhea" id="RHEA:20772"/>
        <dbReference type="ChEBI" id="CHEBI:15378"/>
        <dbReference type="ChEBI" id="CHEBI:15934"/>
        <dbReference type="ChEBI" id="CHEBI:57986"/>
        <dbReference type="ChEBI" id="CHEBI:58201"/>
        <dbReference type="EC" id="2.5.1.9"/>
    </reaction>
</comment>
<dbReference type="PATRIC" id="fig|688269.3.peg.1693"/>
<dbReference type="NCBIfam" id="NF009566">
    <property type="entry name" value="PRK13020.1"/>
    <property type="match status" value="1"/>
</dbReference>
<dbReference type="OrthoDB" id="9788537at2"/>
<name>F7YXD9_9THEM</name>
<evidence type="ECO:0000313" key="14">
    <source>
        <dbReference type="Proteomes" id="UP000006804"/>
    </source>
</evidence>
<dbReference type="Pfam" id="PF00677">
    <property type="entry name" value="Lum_binding"/>
    <property type="match status" value="2"/>
</dbReference>
<dbReference type="EMBL" id="CP002351">
    <property type="protein sequence ID" value="AEH51692.1"/>
    <property type="molecule type" value="Genomic_DNA"/>
</dbReference>
<accession>F7YXD9</accession>
<dbReference type="SUPFAM" id="SSF63380">
    <property type="entry name" value="Riboflavin synthase domain-like"/>
    <property type="match status" value="2"/>
</dbReference>
<evidence type="ECO:0000256" key="3">
    <source>
        <dbReference type="ARBA" id="ARBA00004887"/>
    </source>
</evidence>
<dbReference type="GO" id="GO:0004746">
    <property type="term" value="F:riboflavin synthase activity"/>
    <property type="evidence" value="ECO:0007669"/>
    <property type="project" value="UniProtKB-UniRule"/>
</dbReference>
<protein>
    <recommendedName>
        <fullName evidence="6 10">Riboflavin synthase</fullName>
        <ecNumber evidence="5 10">2.5.1.9</ecNumber>
    </recommendedName>
</protein>
<dbReference type="Proteomes" id="UP000006804">
    <property type="component" value="Chromosome"/>
</dbReference>
<evidence type="ECO:0000256" key="10">
    <source>
        <dbReference type="NCBIfam" id="TIGR00187"/>
    </source>
</evidence>